<dbReference type="GO" id="GO:0002768">
    <property type="term" value="P:immune response-regulating cell surface receptor signaling pathway"/>
    <property type="evidence" value="ECO:0007669"/>
    <property type="project" value="TreeGrafter"/>
</dbReference>
<dbReference type="PRINTS" id="PR01680">
    <property type="entry name" value="TNFACTORR6"/>
</dbReference>
<dbReference type="Proteomes" id="UP000288216">
    <property type="component" value="Unassembled WGS sequence"/>
</dbReference>
<dbReference type="Gene3D" id="2.10.50.10">
    <property type="entry name" value="Tumor Necrosis Factor Receptor, subunit A, domain 2"/>
    <property type="match status" value="3"/>
</dbReference>
<dbReference type="SMART" id="SM00208">
    <property type="entry name" value="TNFR"/>
    <property type="match status" value="3"/>
</dbReference>
<sequence length="154" mass="17378">SNPLSPLGSSCDSERQYYDEELRECCGKCPPGSFAMRRCSKLSATQCESCPPGEFTAYWNYIRKCNLCPSCDHRRGLEVSRNCTSQRKTECQCREGYHCLQGLECTECEMHTECPAGYQVAQPGSHRVNTMCSKCPPGTFQNEKSLSKCRKQTM</sequence>
<comment type="caution">
    <text evidence="3">The sequence shown here is derived from an EMBL/GenBank/DDBJ whole genome shotgun (WGS) entry which is preliminary data.</text>
</comment>
<dbReference type="InterPro" id="IPR052135">
    <property type="entry name" value="TNFRSF5"/>
</dbReference>
<feature type="non-terminal residue" evidence="3">
    <location>
        <position position="1"/>
    </location>
</feature>
<protein>
    <recommendedName>
        <fullName evidence="2">TNFR-Cys domain-containing protein</fullName>
    </recommendedName>
</protein>
<evidence type="ECO:0000259" key="2">
    <source>
        <dbReference type="PROSITE" id="PS50050"/>
    </source>
</evidence>
<dbReference type="OMA" id="RECACED"/>
<dbReference type="GO" id="GO:0006915">
    <property type="term" value="P:apoptotic process"/>
    <property type="evidence" value="ECO:0007669"/>
    <property type="project" value="InterPro"/>
</dbReference>
<dbReference type="OrthoDB" id="10031141at2759"/>
<keyword evidence="1" id="KW-1015">Disulfide bond</keyword>
<feature type="domain" description="TNFR-Cys" evidence="2">
    <location>
        <begin position="49"/>
        <end position="91"/>
    </location>
</feature>
<dbReference type="GO" id="GO:0009897">
    <property type="term" value="C:external side of plasma membrane"/>
    <property type="evidence" value="ECO:0007669"/>
    <property type="project" value="TreeGrafter"/>
</dbReference>
<organism evidence="3 4">
    <name type="scientific">Scyliorhinus torazame</name>
    <name type="common">Cloudy catshark</name>
    <name type="synonym">Catulus torazame</name>
    <dbReference type="NCBI Taxonomy" id="75743"/>
    <lineage>
        <taxon>Eukaryota</taxon>
        <taxon>Metazoa</taxon>
        <taxon>Chordata</taxon>
        <taxon>Craniata</taxon>
        <taxon>Vertebrata</taxon>
        <taxon>Chondrichthyes</taxon>
        <taxon>Elasmobranchii</taxon>
        <taxon>Galeomorphii</taxon>
        <taxon>Galeoidea</taxon>
        <taxon>Carcharhiniformes</taxon>
        <taxon>Scyliorhinidae</taxon>
        <taxon>Scyliorhinus</taxon>
    </lineage>
</organism>
<dbReference type="STRING" id="75743.A0A401Q8B7"/>
<dbReference type="GO" id="GO:0004888">
    <property type="term" value="F:transmembrane signaling receptor activity"/>
    <property type="evidence" value="ECO:0007669"/>
    <property type="project" value="InterPro"/>
</dbReference>
<dbReference type="GO" id="GO:0035631">
    <property type="term" value="C:CD40 receptor complex"/>
    <property type="evidence" value="ECO:0007669"/>
    <property type="project" value="TreeGrafter"/>
</dbReference>
<comment type="caution">
    <text evidence="1">Lacks conserved residue(s) required for the propagation of feature annotation.</text>
</comment>
<dbReference type="AlphaFoldDB" id="A0A401Q8B7"/>
<keyword evidence="4" id="KW-1185">Reference proteome</keyword>
<evidence type="ECO:0000313" key="3">
    <source>
        <dbReference type="EMBL" id="GCB81567.1"/>
    </source>
</evidence>
<dbReference type="PANTHER" id="PTHR46875">
    <property type="entry name" value="TUMOR NECROSIS FACTOR RECEPTOR SUPERFAMILY MEMBER 5"/>
    <property type="match status" value="1"/>
</dbReference>
<feature type="disulfide bond" evidence="1">
    <location>
        <begin position="50"/>
        <end position="65"/>
    </location>
</feature>
<dbReference type="InterPro" id="IPR001368">
    <property type="entry name" value="TNFR/NGFR_Cys_rich_reg"/>
</dbReference>
<dbReference type="Pfam" id="PF00020">
    <property type="entry name" value="TNFR_c6"/>
    <property type="match status" value="1"/>
</dbReference>
<evidence type="ECO:0000313" key="4">
    <source>
        <dbReference type="Proteomes" id="UP000288216"/>
    </source>
</evidence>
<name>A0A401Q8B7_SCYTO</name>
<dbReference type="PANTHER" id="PTHR46875:SF1">
    <property type="entry name" value="TUMOR NECROSIS FACTOR RECEPTOR SUPERFAMILY MEMBER 5"/>
    <property type="match status" value="1"/>
</dbReference>
<dbReference type="EMBL" id="BFAA01022895">
    <property type="protein sequence ID" value="GCB81567.1"/>
    <property type="molecule type" value="Genomic_DNA"/>
</dbReference>
<dbReference type="SUPFAM" id="SSF57586">
    <property type="entry name" value="TNF receptor-like"/>
    <property type="match status" value="2"/>
</dbReference>
<feature type="repeat" description="TNFR-Cys" evidence="1">
    <location>
        <begin position="49"/>
        <end position="91"/>
    </location>
</feature>
<accession>A0A401Q8B7</accession>
<dbReference type="PROSITE" id="PS50050">
    <property type="entry name" value="TNFR_NGFR_2"/>
    <property type="match status" value="1"/>
</dbReference>
<dbReference type="InterPro" id="IPR008063">
    <property type="entry name" value="Fas_rcpt"/>
</dbReference>
<evidence type="ECO:0000256" key="1">
    <source>
        <dbReference type="PROSITE-ProRule" id="PRU00206"/>
    </source>
</evidence>
<proteinExistence type="predicted"/>
<gene>
    <name evidence="3" type="ORF">scyTo_0022530</name>
</gene>
<reference evidence="3 4" key="1">
    <citation type="journal article" date="2018" name="Nat. Ecol. Evol.">
        <title>Shark genomes provide insights into elasmobranch evolution and the origin of vertebrates.</title>
        <authorList>
            <person name="Hara Y"/>
            <person name="Yamaguchi K"/>
            <person name="Onimaru K"/>
            <person name="Kadota M"/>
            <person name="Koyanagi M"/>
            <person name="Keeley SD"/>
            <person name="Tatsumi K"/>
            <person name="Tanaka K"/>
            <person name="Motone F"/>
            <person name="Kageyama Y"/>
            <person name="Nozu R"/>
            <person name="Adachi N"/>
            <person name="Nishimura O"/>
            <person name="Nakagawa R"/>
            <person name="Tanegashima C"/>
            <person name="Kiyatake I"/>
            <person name="Matsumoto R"/>
            <person name="Murakumo K"/>
            <person name="Nishida K"/>
            <person name="Terakita A"/>
            <person name="Kuratani S"/>
            <person name="Sato K"/>
            <person name="Hyodo S Kuraku.S."/>
        </authorList>
    </citation>
    <scope>NUCLEOTIDE SEQUENCE [LARGE SCALE GENOMIC DNA]</scope>
</reference>
<dbReference type="GO" id="GO:0006955">
    <property type="term" value="P:immune response"/>
    <property type="evidence" value="ECO:0007669"/>
    <property type="project" value="InterPro"/>
</dbReference>